<dbReference type="EMBL" id="JANPWB010000001">
    <property type="protein sequence ID" value="KAJ1217058.1"/>
    <property type="molecule type" value="Genomic_DNA"/>
</dbReference>
<dbReference type="AlphaFoldDB" id="A0AAV7WX90"/>
<reference evidence="2" key="1">
    <citation type="journal article" date="2022" name="bioRxiv">
        <title>Sequencing and chromosome-scale assembly of the giantPleurodeles waltlgenome.</title>
        <authorList>
            <person name="Brown T."/>
            <person name="Elewa A."/>
            <person name="Iarovenko S."/>
            <person name="Subramanian E."/>
            <person name="Araus A.J."/>
            <person name="Petzold A."/>
            <person name="Susuki M."/>
            <person name="Suzuki K.-i.T."/>
            <person name="Hayashi T."/>
            <person name="Toyoda A."/>
            <person name="Oliveira C."/>
            <person name="Osipova E."/>
            <person name="Leigh N.D."/>
            <person name="Simon A."/>
            <person name="Yun M.H."/>
        </authorList>
    </citation>
    <scope>NUCLEOTIDE SEQUENCE</scope>
    <source>
        <strain evidence="2">20211129_DDA</strain>
        <tissue evidence="2">Liver</tissue>
    </source>
</reference>
<evidence type="ECO:0000313" key="3">
    <source>
        <dbReference type="Proteomes" id="UP001066276"/>
    </source>
</evidence>
<protein>
    <submittedName>
        <fullName evidence="2">Uncharacterized protein</fullName>
    </submittedName>
</protein>
<sequence length="108" mass="11763">MKRRQALTQPTLVLGRLKERDTPPYDILECVRRLCLANIIPLEAAGSAVGEGARKEGLRTAGEGRVTSVVIKKEQMEKRQPGGESHGSSAECTSEPRQAAPQHSHYGD</sequence>
<dbReference type="Proteomes" id="UP001066276">
    <property type="component" value="Chromosome 1_1"/>
</dbReference>
<evidence type="ECO:0000256" key="1">
    <source>
        <dbReference type="SAM" id="MobiDB-lite"/>
    </source>
</evidence>
<feature type="compositionally biased region" description="Basic and acidic residues" evidence="1">
    <location>
        <begin position="71"/>
        <end position="81"/>
    </location>
</feature>
<name>A0AAV7WX90_PLEWA</name>
<feature type="region of interest" description="Disordered" evidence="1">
    <location>
        <begin position="48"/>
        <end position="108"/>
    </location>
</feature>
<keyword evidence="3" id="KW-1185">Reference proteome</keyword>
<gene>
    <name evidence="2" type="ORF">NDU88_004653</name>
</gene>
<accession>A0AAV7WX90</accession>
<feature type="compositionally biased region" description="Polar residues" evidence="1">
    <location>
        <begin position="86"/>
        <end position="96"/>
    </location>
</feature>
<comment type="caution">
    <text evidence="2">The sequence shown here is derived from an EMBL/GenBank/DDBJ whole genome shotgun (WGS) entry which is preliminary data.</text>
</comment>
<evidence type="ECO:0000313" key="2">
    <source>
        <dbReference type="EMBL" id="KAJ1217058.1"/>
    </source>
</evidence>
<proteinExistence type="predicted"/>
<organism evidence="2 3">
    <name type="scientific">Pleurodeles waltl</name>
    <name type="common">Iberian ribbed newt</name>
    <dbReference type="NCBI Taxonomy" id="8319"/>
    <lineage>
        <taxon>Eukaryota</taxon>
        <taxon>Metazoa</taxon>
        <taxon>Chordata</taxon>
        <taxon>Craniata</taxon>
        <taxon>Vertebrata</taxon>
        <taxon>Euteleostomi</taxon>
        <taxon>Amphibia</taxon>
        <taxon>Batrachia</taxon>
        <taxon>Caudata</taxon>
        <taxon>Salamandroidea</taxon>
        <taxon>Salamandridae</taxon>
        <taxon>Pleurodelinae</taxon>
        <taxon>Pleurodeles</taxon>
    </lineage>
</organism>